<feature type="region of interest" description="Disordered" evidence="2">
    <location>
        <begin position="985"/>
        <end position="1009"/>
    </location>
</feature>
<dbReference type="Pfam" id="PF14159">
    <property type="entry name" value="CAAD"/>
    <property type="match status" value="1"/>
</dbReference>
<keyword evidence="5" id="KW-1185">Reference proteome</keyword>
<evidence type="ECO:0000256" key="2">
    <source>
        <dbReference type="SAM" id="MobiDB-lite"/>
    </source>
</evidence>
<comment type="caution">
    <text evidence="4">The sequence shown here is derived from an EMBL/GenBank/DDBJ whole genome shotgun (WGS) entry which is preliminary data.</text>
</comment>
<feature type="region of interest" description="Disordered" evidence="2">
    <location>
        <begin position="1059"/>
        <end position="1103"/>
    </location>
</feature>
<evidence type="ECO:0000313" key="5">
    <source>
        <dbReference type="Proteomes" id="UP000075714"/>
    </source>
</evidence>
<dbReference type="Proteomes" id="UP000075714">
    <property type="component" value="Unassembled WGS sequence"/>
</dbReference>
<feature type="compositionally biased region" description="Basic and acidic residues" evidence="2">
    <location>
        <begin position="1059"/>
        <end position="1068"/>
    </location>
</feature>
<proteinExistence type="predicted"/>
<reference evidence="5" key="1">
    <citation type="journal article" date="2016" name="Nat. Commun.">
        <title>The Gonium pectorale genome demonstrates co-option of cell cycle regulation during the evolution of multicellularity.</title>
        <authorList>
            <person name="Hanschen E.R."/>
            <person name="Marriage T.N."/>
            <person name="Ferris P.J."/>
            <person name="Hamaji T."/>
            <person name="Toyoda A."/>
            <person name="Fujiyama A."/>
            <person name="Neme R."/>
            <person name="Noguchi H."/>
            <person name="Minakuchi Y."/>
            <person name="Suzuki M."/>
            <person name="Kawai-Toyooka H."/>
            <person name="Smith D.R."/>
            <person name="Sparks H."/>
            <person name="Anderson J."/>
            <person name="Bakaric R."/>
            <person name="Luria V."/>
            <person name="Karger A."/>
            <person name="Kirschner M.W."/>
            <person name="Durand P.M."/>
            <person name="Michod R.E."/>
            <person name="Nozaki H."/>
            <person name="Olson B.J."/>
        </authorList>
    </citation>
    <scope>NUCLEOTIDE SEQUENCE [LARGE SCALE GENOMIC DNA]</scope>
    <source>
        <strain evidence="5">NIES-2863</strain>
    </source>
</reference>
<sequence>MALLLKSSSLALPTKRLVTLTVRASAEPTPTPAPTNETVEKLQTAANEAWTWVKTKWETTEDTEKPAVIAIVFGVIVAQIATIDVVDRIPIVNKLLQLVGLVVTATFVYKISVDPEERETVKTSVSGFLGKVTGDDNAPELLTLLARLRIPSHPKLEAALALLLRRGQLPSPPPGLWSEMTAADGASQPPSRRRRSPSSTAAAAAAAAAPPPLPTAYRLAIAMASLPVRSHEVWQLLAERHLRGPAPLLDGLGPDALTRLAEAFAAGGYHPVELFGSIAERLLPAAPRLQSGSLARGLHAFARLRHHDPHLAAALCGEVSRRLCGPGSSGGGGSGGGGGSSGGGLLSLFGGGGLVRRGPDRAHRVPQFLLADLARLAEAAVALGASGVRGADGGGGGGDDGLGDALLAAVAEEAEVPIAEAVRRAVQLAAEVAEAEGAAGAGRVASQGSRVAGGGPAATAGPDGGGGLDDDWSPGSNSSGDDGGGGRPVAEHLGPVLSLLAALVSGAAGTESGAAARLAQQLTSQQLVPALPLLERHMQPQHLAAALAALMPAGGAAAAALRGRPHPYPLPPLPQPHSPPASDSAADGADADGAVDVGGQLLAVAAALRRRAEPRILPNAAQLLATWHALAAARLAGAEGAADPRLVSELMPGVFLAVRHHSWLCASPPEAARFVTSCAVLCAFSRAALDLVVAPLVAALYRRRWRRRTGEWGGVAVGRRPGAGGRGAAAAAAAAAAGGGGLEPTALAQLCWALGHLAYDNEDLLAAVQARALALSTPPPASPAALQRSADAGPLAVPAPGGGGSRGAGGGSGGGSPGGPCLGPLELADVMWALAVNEFRSGGGAEFRELYMRAASRGVQSIDDPRWLALSRVHVLLLLGWAGGLRREEAAGLSSSWFNALGYAWERQAANRGEQLAGREGLPPDPDAATKAFRQSLLATARDLLTAGGGGGGGWRLEARYVWTMMRPSSDIRLTLPLLLRQETRPGGGAAEGGSSAGAGAGSLSGGSLSWQWPSSSQWQWLVLDPVRRADEALTWQPSGGGGRHAAAAASAASAAEGDARAAGRVGEEGAEGVAEPLQGSAQERAPAAGAGAGGRDVGSGGLGGGAAPHLHLLGPARWRQLVLRQMGALVRPVRQAEWEQAPQPTRRAALAEALRG</sequence>
<accession>A0A150GUA8</accession>
<feature type="region of interest" description="Disordered" evidence="2">
    <location>
        <begin position="779"/>
        <end position="817"/>
    </location>
</feature>
<name>A0A150GUA8_GONPE</name>
<feature type="compositionally biased region" description="Gly residues" evidence="2">
    <location>
        <begin position="451"/>
        <end position="467"/>
    </location>
</feature>
<protein>
    <submittedName>
        <fullName evidence="4">TEF13 protein</fullName>
    </submittedName>
</protein>
<dbReference type="GO" id="GO:0016020">
    <property type="term" value="C:membrane"/>
    <property type="evidence" value="ECO:0007669"/>
    <property type="project" value="UniProtKB-SubCell"/>
</dbReference>
<feature type="region of interest" description="Disordered" evidence="2">
    <location>
        <begin position="439"/>
        <end position="490"/>
    </location>
</feature>
<dbReference type="InterPro" id="IPR025564">
    <property type="entry name" value="CAAD_dom"/>
</dbReference>
<evidence type="ECO:0000256" key="1">
    <source>
        <dbReference type="ARBA" id="ARBA00004141"/>
    </source>
</evidence>
<feature type="region of interest" description="Disordered" evidence="2">
    <location>
        <begin position="561"/>
        <end position="590"/>
    </location>
</feature>
<evidence type="ECO:0000313" key="4">
    <source>
        <dbReference type="EMBL" id="KXZ53445.1"/>
    </source>
</evidence>
<feature type="region of interest" description="Disordered" evidence="2">
    <location>
        <begin position="1034"/>
        <end position="1053"/>
    </location>
</feature>
<feature type="compositionally biased region" description="Pro residues" evidence="2">
    <location>
        <begin position="566"/>
        <end position="579"/>
    </location>
</feature>
<feature type="compositionally biased region" description="Gly residues" evidence="2">
    <location>
        <begin position="1091"/>
        <end position="1103"/>
    </location>
</feature>
<dbReference type="OrthoDB" id="546539at2759"/>
<feature type="region of interest" description="Disordered" evidence="2">
    <location>
        <begin position="174"/>
        <end position="207"/>
    </location>
</feature>
<comment type="subcellular location">
    <subcellularLocation>
        <location evidence="1">Membrane</location>
        <topology evidence="1">Multi-pass membrane protein</topology>
    </subcellularLocation>
</comment>
<feature type="compositionally biased region" description="Low complexity" evidence="2">
    <location>
        <begin position="580"/>
        <end position="590"/>
    </location>
</feature>
<gene>
    <name evidence="4" type="ORF">GPECTOR_7g1344</name>
</gene>
<evidence type="ECO:0000259" key="3">
    <source>
        <dbReference type="Pfam" id="PF14159"/>
    </source>
</evidence>
<dbReference type="EMBL" id="LSYV01000008">
    <property type="protein sequence ID" value="KXZ53445.1"/>
    <property type="molecule type" value="Genomic_DNA"/>
</dbReference>
<feature type="domain" description="Cyanobacterial aminoacyl-tRNA synthetase CAAD" evidence="3">
    <location>
        <begin position="53"/>
        <end position="134"/>
    </location>
</feature>
<dbReference type="AlphaFoldDB" id="A0A150GUA8"/>
<dbReference type="STRING" id="33097.A0A150GUA8"/>
<feature type="compositionally biased region" description="Gly residues" evidence="2">
    <location>
        <begin position="800"/>
        <end position="817"/>
    </location>
</feature>
<feature type="compositionally biased region" description="Gly residues" evidence="2">
    <location>
        <begin position="986"/>
        <end position="1005"/>
    </location>
</feature>
<feature type="compositionally biased region" description="Low complexity" evidence="2">
    <location>
        <begin position="197"/>
        <end position="207"/>
    </location>
</feature>
<organism evidence="4 5">
    <name type="scientific">Gonium pectorale</name>
    <name type="common">Green alga</name>
    <dbReference type="NCBI Taxonomy" id="33097"/>
    <lineage>
        <taxon>Eukaryota</taxon>
        <taxon>Viridiplantae</taxon>
        <taxon>Chlorophyta</taxon>
        <taxon>core chlorophytes</taxon>
        <taxon>Chlorophyceae</taxon>
        <taxon>CS clade</taxon>
        <taxon>Chlamydomonadales</taxon>
        <taxon>Volvocaceae</taxon>
        <taxon>Gonium</taxon>
    </lineage>
</organism>